<dbReference type="Proteomes" id="UP001497623">
    <property type="component" value="Unassembled WGS sequence"/>
</dbReference>
<dbReference type="PANTHER" id="PTHR10332:SF88">
    <property type="entry name" value="EQUILIBRATIVE NUCLEOSIDE TRANSPORTER 1, ISOFORM A"/>
    <property type="match status" value="1"/>
</dbReference>
<keyword evidence="3" id="KW-0813">Transport</keyword>
<dbReference type="PRINTS" id="PR01130">
    <property type="entry name" value="DERENTRNSPRT"/>
</dbReference>
<gene>
    <name evidence="8" type="ORF">MNOR_LOCUS2987</name>
</gene>
<sequence length="403" mass="45212">MMGMGALLPWNFFITAESYWQYKFRNVSLDNTTISPDVPFKTDLQFLYTPLQVVFSQIPNFIFLFLNSVFSDKIPQRIRLIGSLSLLITFFTVTTIFTQINTDDWQVKFFGVNMVVIFFVNVAGAIWQGGIFGLAGMFPGKFMTATMTGMGISGVFAAVARIVSLAAGADPVECAFIYFLIAVVFMILTLVVYLLLTKMDYYKHYSTYEKIEEISIEQFSGENTGVISNYIHVFKKIWKLALNVCFVYVVTLSIYPVIGVKIISSTTNPVWAKKYFQPVSTFLLFNVGDLIGRQTAGIWAWPRNNSKTLYIITFLRIFFIPLFLGCNNDYKSIYSYFHHDSIYMILMILFSVSNGHLTSLCMIYGPSSVSGLETEKAGAIMAASLGLGLLLGGIISFGFGSIQ</sequence>
<keyword evidence="6 7" id="KW-0472">Membrane</keyword>
<keyword evidence="5 7" id="KW-1133">Transmembrane helix</keyword>
<dbReference type="Pfam" id="PF01733">
    <property type="entry name" value="Nucleoside_tran"/>
    <property type="match status" value="1"/>
</dbReference>
<feature type="transmembrane region" description="Helical" evidence="7">
    <location>
        <begin position="46"/>
        <end position="66"/>
    </location>
</feature>
<evidence type="ECO:0008006" key="10">
    <source>
        <dbReference type="Google" id="ProtNLM"/>
    </source>
</evidence>
<dbReference type="InterPro" id="IPR036259">
    <property type="entry name" value="MFS_trans_sf"/>
</dbReference>
<feature type="transmembrane region" description="Helical" evidence="7">
    <location>
        <begin position="112"/>
        <end position="138"/>
    </location>
</feature>
<proteinExistence type="inferred from homology"/>
<comment type="caution">
    <text evidence="8">The sequence shown here is derived from an EMBL/GenBank/DDBJ whole genome shotgun (WGS) entry which is preliminary data.</text>
</comment>
<dbReference type="PANTHER" id="PTHR10332">
    <property type="entry name" value="EQUILIBRATIVE NUCLEOSIDE TRANSPORTER"/>
    <property type="match status" value="1"/>
</dbReference>
<evidence type="ECO:0000256" key="7">
    <source>
        <dbReference type="SAM" id="Phobius"/>
    </source>
</evidence>
<dbReference type="PIRSF" id="PIRSF016379">
    <property type="entry name" value="ENT"/>
    <property type="match status" value="1"/>
</dbReference>
<feature type="transmembrane region" description="Helical" evidence="7">
    <location>
        <begin position="240"/>
        <end position="258"/>
    </location>
</feature>
<feature type="transmembrane region" description="Helical" evidence="7">
    <location>
        <begin position="150"/>
        <end position="169"/>
    </location>
</feature>
<feature type="transmembrane region" description="Helical" evidence="7">
    <location>
        <begin position="175"/>
        <end position="196"/>
    </location>
</feature>
<evidence type="ECO:0000256" key="6">
    <source>
        <dbReference type="ARBA" id="ARBA00023136"/>
    </source>
</evidence>
<dbReference type="EMBL" id="CAXKWB010000975">
    <property type="protein sequence ID" value="CAL4062972.1"/>
    <property type="molecule type" value="Genomic_DNA"/>
</dbReference>
<evidence type="ECO:0000313" key="9">
    <source>
        <dbReference type="Proteomes" id="UP001497623"/>
    </source>
</evidence>
<dbReference type="AlphaFoldDB" id="A0AAV2PQ35"/>
<feature type="transmembrane region" description="Helical" evidence="7">
    <location>
        <begin position="309"/>
        <end position="330"/>
    </location>
</feature>
<evidence type="ECO:0000256" key="4">
    <source>
        <dbReference type="ARBA" id="ARBA00022692"/>
    </source>
</evidence>
<name>A0AAV2PQ35_MEGNR</name>
<dbReference type="SUPFAM" id="SSF103473">
    <property type="entry name" value="MFS general substrate transporter"/>
    <property type="match status" value="1"/>
</dbReference>
<keyword evidence="9" id="KW-1185">Reference proteome</keyword>
<organism evidence="8 9">
    <name type="scientific">Meganyctiphanes norvegica</name>
    <name type="common">Northern krill</name>
    <name type="synonym">Thysanopoda norvegica</name>
    <dbReference type="NCBI Taxonomy" id="48144"/>
    <lineage>
        <taxon>Eukaryota</taxon>
        <taxon>Metazoa</taxon>
        <taxon>Ecdysozoa</taxon>
        <taxon>Arthropoda</taxon>
        <taxon>Crustacea</taxon>
        <taxon>Multicrustacea</taxon>
        <taxon>Malacostraca</taxon>
        <taxon>Eumalacostraca</taxon>
        <taxon>Eucarida</taxon>
        <taxon>Euphausiacea</taxon>
        <taxon>Euphausiidae</taxon>
        <taxon>Meganyctiphanes</taxon>
    </lineage>
</organism>
<evidence type="ECO:0000256" key="2">
    <source>
        <dbReference type="ARBA" id="ARBA00007965"/>
    </source>
</evidence>
<evidence type="ECO:0000256" key="5">
    <source>
        <dbReference type="ARBA" id="ARBA00022989"/>
    </source>
</evidence>
<reference evidence="8 9" key="1">
    <citation type="submission" date="2024-05" db="EMBL/GenBank/DDBJ databases">
        <authorList>
            <person name="Wallberg A."/>
        </authorList>
    </citation>
    <scope>NUCLEOTIDE SEQUENCE [LARGE SCALE GENOMIC DNA]</scope>
</reference>
<dbReference type="GO" id="GO:0005337">
    <property type="term" value="F:nucleoside transmembrane transporter activity"/>
    <property type="evidence" value="ECO:0007669"/>
    <property type="project" value="InterPro"/>
</dbReference>
<feature type="transmembrane region" description="Helical" evidence="7">
    <location>
        <begin position="342"/>
        <end position="365"/>
    </location>
</feature>
<protein>
    <recommendedName>
        <fullName evidence="10">Equilibrative nucleoside transporter 1</fullName>
    </recommendedName>
</protein>
<comment type="similarity">
    <text evidence="2">Belongs to the SLC29A/ENT transporter (TC 2.A.57) family.</text>
</comment>
<evidence type="ECO:0000256" key="3">
    <source>
        <dbReference type="ARBA" id="ARBA00022448"/>
    </source>
</evidence>
<accession>A0AAV2PQ35</accession>
<feature type="transmembrane region" description="Helical" evidence="7">
    <location>
        <begin position="377"/>
        <end position="399"/>
    </location>
</feature>
<keyword evidence="4 7" id="KW-0812">Transmembrane</keyword>
<dbReference type="InterPro" id="IPR002259">
    <property type="entry name" value="Eqnu_transpt"/>
</dbReference>
<comment type="subcellular location">
    <subcellularLocation>
        <location evidence="1">Membrane</location>
        <topology evidence="1">Multi-pass membrane protein</topology>
    </subcellularLocation>
</comment>
<feature type="transmembrane region" description="Helical" evidence="7">
    <location>
        <begin position="78"/>
        <end position="100"/>
    </location>
</feature>
<evidence type="ECO:0000313" key="8">
    <source>
        <dbReference type="EMBL" id="CAL4062972.1"/>
    </source>
</evidence>
<evidence type="ECO:0000256" key="1">
    <source>
        <dbReference type="ARBA" id="ARBA00004141"/>
    </source>
</evidence>
<dbReference type="GO" id="GO:0005886">
    <property type="term" value="C:plasma membrane"/>
    <property type="evidence" value="ECO:0007669"/>
    <property type="project" value="TreeGrafter"/>
</dbReference>